<evidence type="ECO:0000256" key="2">
    <source>
        <dbReference type="ARBA" id="ARBA00004193"/>
    </source>
</evidence>
<name>A0A5D4K9F0_9BACI</name>
<feature type="domain" description="PBP" evidence="10">
    <location>
        <begin position="129"/>
        <end position="365"/>
    </location>
</feature>
<dbReference type="AlphaFoldDB" id="A0A5D4K9F0"/>
<comment type="similarity">
    <text evidence="3">Belongs to the PstS family.</text>
</comment>
<reference evidence="11 12" key="1">
    <citation type="submission" date="2019-08" db="EMBL/GenBank/DDBJ databases">
        <title>Bacillus genomes from the desert of Cuatro Cienegas, Coahuila.</title>
        <authorList>
            <person name="Olmedo-Alvarez G."/>
        </authorList>
    </citation>
    <scope>NUCLEOTIDE SEQUENCE [LARGE SCALE GENOMIC DNA]</scope>
    <source>
        <strain evidence="11 12">CH40_1T</strain>
    </source>
</reference>
<comment type="function">
    <text evidence="1">Part of the ABC transporter complex PstSACB involved in phosphate import.</text>
</comment>
<dbReference type="EMBL" id="VTEH01000014">
    <property type="protein sequence ID" value="TYR73997.1"/>
    <property type="molecule type" value="Genomic_DNA"/>
</dbReference>
<feature type="transmembrane region" description="Helical" evidence="9">
    <location>
        <begin position="35"/>
        <end position="57"/>
    </location>
</feature>
<proteinExistence type="inferred from homology"/>
<dbReference type="PANTHER" id="PTHR30570:SF1">
    <property type="entry name" value="PHOSPHATE-BINDING PROTEIN PSTS"/>
    <property type="match status" value="1"/>
</dbReference>
<protein>
    <recommendedName>
        <fullName evidence="10">PBP domain-containing protein</fullName>
    </recommendedName>
</protein>
<evidence type="ECO:0000256" key="6">
    <source>
        <dbReference type="ARBA" id="ARBA00022729"/>
    </source>
</evidence>
<accession>A0A5D4K9F0</accession>
<organism evidence="11 12">
    <name type="scientific">Rossellomorea vietnamensis</name>
    <dbReference type="NCBI Taxonomy" id="218284"/>
    <lineage>
        <taxon>Bacteria</taxon>
        <taxon>Bacillati</taxon>
        <taxon>Bacillota</taxon>
        <taxon>Bacilli</taxon>
        <taxon>Bacillales</taxon>
        <taxon>Bacillaceae</taxon>
        <taxon>Rossellomorea</taxon>
    </lineage>
</organism>
<dbReference type="SUPFAM" id="SSF53850">
    <property type="entry name" value="Periplasmic binding protein-like II"/>
    <property type="match status" value="1"/>
</dbReference>
<dbReference type="Pfam" id="PF12849">
    <property type="entry name" value="PBP_like_2"/>
    <property type="match status" value="1"/>
</dbReference>
<evidence type="ECO:0000313" key="12">
    <source>
        <dbReference type="Proteomes" id="UP000323317"/>
    </source>
</evidence>
<evidence type="ECO:0000256" key="9">
    <source>
        <dbReference type="SAM" id="Phobius"/>
    </source>
</evidence>
<keyword evidence="6" id="KW-0732">Signal</keyword>
<dbReference type="PANTHER" id="PTHR30570">
    <property type="entry name" value="PERIPLASMIC PHOSPHATE BINDING COMPONENT OF PHOSPHATE ABC TRANSPORTER"/>
    <property type="match status" value="1"/>
</dbReference>
<dbReference type="Gene3D" id="3.40.190.10">
    <property type="entry name" value="Periplasmic binding protein-like II"/>
    <property type="match status" value="2"/>
</dbReference>
<evidence type="ECO:0000256" key="4">
    <source>
        <dbReference type="ARBA" id="ARBA00011529"/>
    </source>
</evidence>
<dbReference type="Proteomes" id="UP000323317">
    <property type="component" value="Unassembled WGS sequence"/>
</dbReference>
<comment type="caution">
    <text evidence="11">The sequence shown here is derived from an EMBL/GenBank/DDBJ whole genome shotgun (WGS) entry which is preliminary data.</text>
</comment>
<evidence type="ECO:0000259" key="10">
    <source>
        <dbReference type="Pfam" id="PF12849"/>
    </source>
</evidence>
<keyword evidence="9" id="KW-0812">Transmembrane</keyword>
<evidence type="ECO:0000256" key="5">
    <source>
        <dbReference type="ARBA" id="ARBA00022592"/>
    </source>
</evidence>
<evidence type="ECO:0000256" key="3">
    <source>
        <dbReference type="ARBA" id="ARBA00008725"/>
    </source>
</evidence>
<comment type="subcellular location">
    <subcellularLocation>
        <location evidence="2">Cell membrane</location>
        <topology evidence="2">Lipid-anchor</topology>
    </subcellularLocation>
</comment>
<keyword evidence="5" id="KW-0813">Transport</keyword>
<evidence type="ECO:0000256" key="1">
    <source>
        <dbReference type="ARBA" id="ARBA00002841"/>
    </source>
</evidence>
<evidence type="ECO:0000256" key="8">
    <source>
        <dbReference type="ARBA" id="ARBA00023288"/>
    </source>
</evidence>
<dbReference type="RefSeq" id="WP_148947832.1">
    <property type="nucleotide sequence ID" value="NZ_VTEH01000014.1"/>
</dbReference>
<dbReference type="GO" id="GO:0005886">
    <property type="term" value="C:plasma membrane"/>
    <property type="evidence" value="ECO:0007669"/>
    <property type="project" value="UniProtKB-SubCell"/>
</dbReference>
<dbReference type="GO" id="GO:0006817">
    <property type="term" value="P:phosphate ion transport"/>
    <property type="evidence" value="ECO:0007669"/>
    <property type="project" value="UniProtKB-KW"/>
</dbReference>
<comment type="subunit">
    <text evidence="4">The complex is composed of two ATP-binding proteins (PstB), two transmembrane proteins (PstC and PstA) and a solute-binding protein (PstS).</text>
</comment>
<gene>
    <name evidence="11" type="ORF">FZC79_16205</name>
</gene>
<evidence type="ECO:0000313" key="11">
    <source>
        <dbReference type="EMBL" id="TYR73997.1"/>
    </source>
</evidence>
<dbReference type="InterPro" id="IPR050811">
    <property type="entry name" value="Phosphate_ABC_transporter"/>
</dbReference>
<keyword evidence="8" id="KW-0449">Lipoprotein</keyword>
<dbReference type="InterPro" id="IPR024370">
    <property type="entry name" value="PBP_domain"/>
</dbReference>
<keyword evidence="9" id="KW-0472">Membrane</keyword>
<keyword evidence="9" id="KW-1133">Transmembrane helix</keyword>
<evidence type="ECO:0000256" key="7">
    <source>
        <dbReference type="ARBA" id="ARBA00023139"/>
    </source>
</evidence>
<keyword evidence="5" id="KW-0592">Phosphate transport</keyword>
<keyword evidence="7" id="KW-0564">Palmitate</keyword>
<feature type="transmembrane region" description="Helical" evidence="9">
    <location>
        <begin position="64"/>
        <end position="83"/>
    </location>
</feature>
<sequence length="380" mass="41483">MWNRIITAGMFTVFFGIVSLFIGAFSTLVSSQNGYVYTWIILIALLVTGNLYFLGVLAKLPKKAGVLVPVLILALPLAGYGGYEAYISHIEIKNAEVDLTAYEPFKSGSKAASLDETSLFSVSGNVHSLDGATALYPVMASFVQAVYPEGEYPHDNPAESPMVASKTDEAYGRLAKQDVDLIFAAGPSDSQKSGLKNMEMTSIGKEAFVFFVHSSNPVESLTIEELQGIYSGKITNWNEVGGKDKEIIAFQRPEGSGSQTGLQNMMGEIPIMRPPTDQQVDGMGGVIEKASDYRNYRNAIGFSYRFFATEMLDSKGIKLLKIDNVEPDIEGIQTGKYPLTGEFYAITNGTDNPQTDSFIDWITSQQGQELIQKTGYVPIQ</sequence>
<feature type="transmembrane region" description="Helical" evidence="9">
    <location>
        <begin position="7"/>
        <end position="29"/>
    </location>
</feature>